<protein>
    <submittedName>
        <fullName evidence="4">Amino acid ABC transporter substrate-binding protein</fullName>
    </submittedName>
</protein>
<feature type="signal peptide" evidence="2">
    <location>
        <begin position="1"/>
        <end position="16"/>
    </location>
</feature>
<evidence type="ECO:0000256" key="1">
    <source>
        <dbReference type="ARBA" id="ARBA00022729"/>
    </source>
</evidence>
<feature type="domain" description="Solute-binding protein family 3/N-terminal" evidence="3">
    <location>
        <begin position="21"/>
        <end position="253"/>
    </location>
</feature>
<dbReference type="PANTHER" id="PTHR35936">
    <property type="entry name" value="MEMBRANE-BOUND LYTIC MUREIN TRANSGLYCOSYLASE F"/>
    <property type="match status" value="1"/>
</dbReference>
<reference evidence="4 5" key="1">
    <citation type="submission" date="2017-04" db="EMBL/GenBank/DDBJ databases">
        <title>Whole genome sequence of Bdellovibrio bacteriovorus strain SSB218315.</title>
        <authorList>
            <person name="Oyedara O."/>
            <person name="Rodriguez-Perez M.A."/>
        </authorList>
    </citation>
    <scope>NUCLEOTIDE SEQUENCE [LARGE SCALE GENOMIC DNA]</scope>
    <source>
        <strain evidence="4 5">SSB218315</strain>
    </source>
</reference>
<dbReference type="SUPFAM" id="SSF53850">
    <property type="entry name" value="Periplasmic binding protein-like II"/>
    <property type="match status" value="1"/>
</dbReference>
<evidence type="ECO:0000313" key="4">
    <source>
        <dbReference type="EMBL" id="ASD63906.1"/>
    </source>
</evidence>
<dbReference type="Gene3D" id="3.40.190.10">
    <property type="entry name" value="Periplasmic binding protein-like II"/>
    <property type="match status" value="2"/>
</dbReference>
<dbReference type="RefSeq" id="WP_088565410.1">
    <property type="nucleotide sequence ID" value="NZ_CP020946.1"/>
</dbReference>
<evidence type="ECO:0000259" key="3">
    <source>
        <dbReference type="SMART" id="SM00062"/>
    </source>
</evidence>
<dbReference type="InterPro" id="IPR001638">
    <property type="entry name" value="Solute-binding_3/MltF_N"/>
</dbReference>
<keyword evidence="1 2" id="KW-0732">Signal</keyword>
<dbReference type="SMART" id="SM00062">
    <property type="entry name" value="PBPb"/>
    <property type="match status" value="1"/>
</dbReference>
<evidence type="ECO:0000313" key="5">
    <source>
        <dbReference type="Proteomes" id="UP000197003"/>
    </source>
</evidence>
<dbReference type="EMBL" id="CP020946">
    <property type="protein sequence ID" value="ASD63906.1"/>
    <property type="molecule type" value="Genomic_DNA"/>
</dbReference>
<dbReference type="PANTHER" id="PTHR35936:SF19">
    <property type="entry name" value="AMINO-ACID-BINDING PROTEIN YXEM-RELATED"/>
    <property type="match status" value="1"/>
</dbReference>
<feature type="chain" id="PRO_5013029183" evidence="2">
    <location>
        <begin position="17"/>
        <end position="265"/>
    </location>
</feature>
<sequence length="265" mass="30112">MKLILALLFFCSGVQAQEAKSLFVAFGKGRPPYSFSERGNTRGIEVDLAMEILKRLGYKVRQQVMSPYRIEAEAKHGNTFDVVVGVPHNSDGSGHYYSKPFVAYENYLIALRSRKLGAKKISDLSGVRVGAWHNAWKDLGKEFGRVFSPKANGRLPDNYREFVRQEDQVRALWAGEVEALVMDRYIFGWFRMTMASQVNTGVDVDVFDLFPVVNHSYVAFRDAKLRSAFDKELERLRQSGEYDSIVRIYVGERLAAMLKSGPKPH</sequence>
<dbReference type="AlphaFoldDB" id="A0A1Z3N8X8"/>
<organism evidence="4 5">
    <name type="scientific">Bdellovibrio bacteriovorus</name>
    <dbReference type="NCBI Taxonomy" id="959"/>
    <lineage>
        <taxon>Bacteria</taxon>
        <taxon>Pseudomonadati</taxon>
        <taxon>Bdellovibrionota</taxon>
        <taxon>Bdellovibrionia</taxon>
        <taxon>Bdellovibrionales</taxon>
        <taxon>Pseudobdellovibrionaceae</taxon>
        <taxon>Bdellovibrio</taxon>
    </lineage>
</organism>
<evidence type="ECO:0000256" key="2">
    <source>
        <dbReference type="SAM" id="SignalP"/>
    </source>
</evidence>
<dbReference type="OrthoDB" id="245568at2"/>
<name>A0A1Z3N8X8_BDEBC</name>
<dbReference type="Pfam" id="PF00497">
    <property type="entry name" value="SBP_bac_3"/>
    <property type="match status" value="1"/>
</dbReference>
<gene>
    <name evidence="4" type="ORF">B9G79_10170</name>
</gene>
<proteinExistence type="predicted"/>
<dbReference type="Proteomes" id="UP000197003">
    <property type="component" value="Chromosome"/>
</dbReference>
<accession>A0A1Z3N8X8</accession>